<keyword evidence="11" id="KW-1185">Reference proteome</keyword>
<evidence type="ECO:0000313" key="8">
    <source>
        <dbReference type="EMBL" id="KAK8833869.1"/>
    </source>
</evidence>
<evidence type="ECO:0000256" key="2">
    <source>
        <dbReference type="ARBA" id="ARBA00022490"/>
    </source>
</evidence>
<evidence type="ECO:0000256" key="3">
    <source>
        <dbReference type="ARBA" id="ARBA00022794"/>
    </source>
</evidence>
<evidence type="ECO:0000256" key="4">
    <source>
        <dbReference type="ARBA" id="ARBA00023212"/>
    </source>
</evidence>
<dbReference type="PROSITE" id="PS51381">
    <property type="entry name" value="C2_B9"/>
    <property type="match status" value="1"/>
</dbReference>
<keyword evidence="2" id="KW-0963">Cytoplasm</keyword>
<proteinExistence type="inferred from homology"/>
<sequence length="186" mass="20597">MTELPLIITIQGQINECTTIIANSIYCKYIFTAGRDWSVAQGSMEGITQTAKRGSDNVCVFNYPLNVSFKASKPYGWPQLIVALYGRNPFGNEMVIGYGAIHVPTQPGRHQLEIQLFRPASASIMQTIIGFFSGITPEYIDLKFIASGSDREVTTTRSQGTLTVTFNILLRGLQALDLIVQKEQNK</sequence>
<dbReference type="Pfam" id="PF07162">
    <property type="entry name" value="B9-C2"/>
    <property type="match status" value="1"/>
</dbReference>
<evidence type="ECO:0000256" key="7">
    <source>
        <dbReference type="ARBA" id="ARBA00039274"/>
    </source>
</evidence>
<evidence type="ECO:0000256" key="1">
    <source>
        <dbReference type="ARBA" id="ARBA00004120"/>
    </source>
</evidence>
<keyword evidence="4" id="KW-0206">Cytoskeleton</keyword>
<organism evidence="9 11">
    <name type="scientific">Tritrichomonas musculus</name>
    <dbReference type="NCBI Taxonomy" id="1915356"/>
    <lineage>
        <taxon>Eukaryota</taxon>
        <taxon>Metamonada</taxon>
        <taxon>Parabasalia</taxon>
        <taxon>Tritrichomonadida</taxon>
        <taxon>Tritrichomonadidae</taxon>
        <taxon>Tritrichomonas</taxon>
    </lineage>
</organism>
<evidence type="ECO:0000313" key="11">
    <source>
        <dbReference type="Proteomes" id="UP001470230"/>
    </source>
</evidence>
<dbReference type="EMBL" id="JAPFFF010000355">
    <property type="protein sequence ID" value="KAK8834621.1"/>
    <property type="molecule type" value="Genomic_DNA"/>
</dbReference>
<dbReference type="InterPro" id="IPR010796">
    <property type="entry name" value="C2_B9-type_dom"/>
</dbReference>
<keyword evidence="5" id="KW-0966">Cell projection</keyword>
<dbReference type="EMBL" id="JAPFFF010000618">
    <property type="protein sequence ID" value="KAK8833869.1"/>
    <property type="molecule type" value="Genomic_DNA"/>
</dbReference>
<protein>
    <recommendedName>
        <fullName evidence="7">B9 domain-containing protein 1</fullName>
    </recommendedName>
</protein>
<dbReference type="PANTHER" id="PTHR12968:SF1">
    <property type="entry name" value="B9 DOMAIN-CONTAINING PROTEIN 1"/>
    <property type="match status" value="1"/>
</dbReference>
<comment type="similarity">
    <text evidence="6">Belongs to the B9D family.</text>
</comment>
<dbReference type="EMBL" id="JAPFFF010000017">
    <property type="protein sequence ID" value="KAK8863645.1"/>
    <property type="molecule type" value="Genomic_DNA"/>
</dbReference>
<reference evidence="9 11" key="1">
    <citation type="submission" date="2024-04" db="EMBL/GenBank/DDBJ databases">
        <title>Tritrichomonas musculus Genome.</title>
        <authorList>
            <person name="Alves-Ferreira E."/>
            <person name="Grigg M."/>
            <person name="Lorenzi H."/>
            <person name="Galac M."/>
        </authorList>
    </citation>
    <scope>NUCLEOTIDE SEQUENCE [LARGE SCALE GENOMIC DNA]</scope>
    <source>
        <strain evidence="9 11">EAF2021</strain>
    </source>
</reference>
<evidence type="ECO:0000256" key="5">
    <source>
        <dbReference type="ARBA" id="ARBA00023273"/>
    </source>
</evidence>
<evidence type="ECO:0000256" key="6">
    <source>
        <dbReference type="ARBA" id="ARBA00038411"/>
    </source>
</evidence>
<gene>
    <name evidence="10" type="ORF">M9Y10_011333</name>
    <name evidence="9" type="ORF">M9Y10_026929</name>
    <name evidence="8" type="ORF">M9Y10_040013</name>
</gene>
<comment type="caution">
    <text evidence="9">The sequence shown here is derived from an EMBL/GenBank/DDBJ whole genome shotgun (WGS) entry which is preliminary data.</text>
</comment>
<evidence type="ECO:0000313" key="10">
    <source>
        <dbReference type="EMBL" id="KAK8863645.1"/>
    </source>
</evidence>
<dbReference type="PANTHER" id="PTHR12968">
    <property type="entry name" value="B9 DOMAIN-CONTAINING"/>
    <property type="match status" value="1"/>
</dbReference>
<comment type="subcellular location">
    <subcellularLocation>
        <location evidence="1">Cytoplasm</location>
        <location evidence="1">Cytoskeleton</location>
        <location evidence="1">Cilium basal body</location>
    </subcellularLocation>
</comment>
<evidence type="ECO:0000313" key="9">
    <source>
        <dbReference type="EMBL" id="KAK8834621.1"/>
    </source>
</evidence>
<accession>A0ABR2GLP5</accession>
<keyword evidence="3" id="KW-0970">Cilium biogenesis/degradation</keyword>
<dbReference type="Proteomes" id="UP001470230">
    <property type="component" value="Unassembled WGS sequence"/>
</dbReference>
<name>A0ABR2GLP5_9EUKA</name>